<name>Q20ZD0_RHOPB</name>
<evidence type="ECO:0000313" key="2">
    <source>
        <dbReference type="EMBL" id="ABD89506.1"/>
    </source>
</evidence>
<organism evidence="2">
    <name type="scientific">Rhodopseudomonas palustris (strain BisB18)</name>
    <dbReference type="NCBI Taxonomy" id="316056"/>
    <lineage>
        <taxon>Bacteria</taxon>
        <taxon>Pseudomonadati</taxon>
        <taxon>Pseudomonadota</taxon>
        <taxon>Alphaproteobacteria</taxon>
        <taxon>Hyphomicrobiales</taxon>
        <taxon>Nitrobacteraceae</taxon>
        <taxon>Rhodopseudomonas</taxon>
    </lineage>
</organism>
<dbReference type="AlphaFoldDB" id="Q20ZD0"/>
<protein>
    <submittedName>
        <fullName evidence="2">Uncharacterized protein</fullName>
    </submittedName>
</protein>
<gene>
    <name evidence="2" type="ordered locus">RPC_3980</name>
</gene>
<feature type="region of interest" description="Disordered" evidence="1">
    <location>
        <begin position="1"/>
        <end position="34"/>
    </location>
</feature>
<evidence type="ECO:0000256" key="1">
    <source>
        <dbReference type="SAM" id="MobiDB-lite"/>
    </source>
</evidence>
<proteinExistence type="predicted"/>
<sequence>MYRASRRNDTQKCGGGRQRASHESPAIDSRGGDARLQNHRVAALGFRRVARSPPAVVRSGGHARALTSHRSCHRFCHIVRLKLPRPISPGLLGLPSP</sequence>
<reference evidence="2" key="1">
    <citation type="submission" date="2006-03" db="EMBL/GenBank/DDBJ databases">
        <title>Complete sequence of Rhodopseudomonas palustris BisB18.</title>
        <authorList>
            <consortium name="US DOE Joint Genome Institute"/>
            <person name="Copeland A."/>
            <person name="Lucas S."/>
            <person name="Lapidus A."/>
            <person name="Barry K."/>
            <person name="Detter J.C."/>
            <person name="Glavina del Rio T."/>
            <person name="Hammon N."/>
            <person name="Israni S."/>
            <person name="Dalin E."/>
            <person name="Tice H."/>
            <person name="Pitluck S."/>
            <person name="Chain P."/>
            <person name="Malfatti S."/>
            <person name="Shin M."/>
            <person name="Vergez L."/>
            <person name="Schmutz J."/>
            <person name="Larimer F."/>
            <person name="Land M."/>
            <person name="Hauser L."/>
            <person name="Pelletier D.A."/>
            <person name="Kyrpides N."/>
            <person name="Anderson I."/>
            <person name="Oda Y."/>
            <person name="Harwood C.S."/>
            <person name="Richardson P."/>
        </authorList>
    </citation>
    <scope>NUCLEOTIDE SEQUENCE [LARGE SCALE GENOMIC DNA]</scope>
    <source>
        <strain evidence="2">BisB18</strain>
    </source>
</reference>
<dbReference type="HOGENOM" id="CLU_2344789_0_0_5"/>
<dbReference type="KEGG" id="rpc:RPC_3980"/>
<accession>Q20ZD0</accession>
<feature type="compositionally biased region" description="Basic and acidic residues" evidence="1">
    <location>
        <begin position="1"/>
        <end position="10"/>
    </location>
</feature>
<dbReference type="STRING" id="316056.RPC_3980"/>
<dbReference type="EMBL" id="CP000301">
    <property type="protein sequence ID" value="ABD89506.1"/>
    <property type="molecule type" value="Genomic_DNA"/>
</dbReference>